<organism evidence="2">
    <name type="scientific">Shrimp hemocyte iridescent virus</name>
    <dbReference type="NCBI Taxonomy" id="2039780"/>
    <lineage>
        <taxon>Viruses</taxon>
        <taxon>Varidnaviria</taxon>
        <taxon>Bamfordvirae</taxon>
        <taxon>Nucleocytoviricota</taxon>
        <taxon>Megaviricetes</taxon>
        <taxon>Pimascovirales</taxon>
        <taxon>Pimascovirales incertae sedis</taxon>
        <taxon>Iridoviridae</taxon>
        <taxon>Betairidovirinae</taxon>
        <taxon>Decapodiridovirus</taxon>
        <taxon>Decapodiridovirus litopenaeus1</taxon>
        <taxon>Decapod iridescent virus 1</taxon>
    </lineage>
</organism>
<dbReference type="GeneID" id="65099907"/>
<reference evidence="2" key="2">
    <citation type="journal article" date="2017" name="Sci. Rep.">
        <title>Characterization of a new member of Iridoviridae, Shrimp hemocyte iridescent virus (SHIV), found in white leg shrimp (Litopenaeus vannamei).</title>
        <authorList>
            <person name="Qiu L."/>
            <person name="Chen M.M."/>
            <person name="Wan X.Y."/>
            <person name="Li C."/>
            <person name="Zhang Q.L."/>
            <person name="Wang R.Y."/>
            <person name="Cheng D.Y."/>
            <person name="Dong X."/>
            <person name="Yang B."/>
            <person name="Wang X.H."/>
            <person name="Xiang J.H."/>
            <person name="Huang J."/>
        </authorList>
    </citation>
    <scope>NUCLEOTIDE SEQUENCE [LARGE SCALE GENOMIC DNA]</scope>
    <source>
        <strain evidence="2">20141215</strain>
    </source>
</reference>
<reference evidence="2" key="1">
    <citation type="journal article" date="2017" name="Arch. Virol.">
        <title>Complete genome sequence of shrimp hemocyte iridescent virus (SHIV) isolated from white leg shrimp, Litopenaeus vannamei.</title>
        <authorList>
            <person name="Qiu L."/>
            <person name="Chen M.M."/>
            <person name="Wang R.Y."/>
            <person name="Wan X.Y."/>
            <person name="Li C."/>
            <person name="Zhang Q.L."/>
            <person name="Dong X."/>
            <person name="Yang B."/>
            <person name="Xiang J.H."/>
            <person name="Huang J."/>
        </authorList>
    </citation>
    <scope>NUCLEOTIDE SEQUENCE [LARGE SCALE GENOMIC DNA]</scope>
    <source>
        <strain evidence="2">20141215</strain>
    </source>
</reference>
<keyword evidence="3" id="KW-1185">Reference proteome</keyword>
<evidence type="ECO:0000313" key="3">
    <source>
        <dbReference type="Proteomes" id="UP000297192"/>
    </source>
</evidence>
<feature type="region of interest" description="Disordered" evidence="1">
    <location>
        <begin position="162"/>
        <end position="183"/>
    </location>
</feature>
<evidence type="ECO:0000313" key="2">
    <source>
        <dbReference type="EMBL" id="ATE87144.1"/>
    </source>
</evidence>
<protein>
    <submittedName>
        <fullName evidence="2">Uncharacterized protein</fullName>
    </submittedName>
</protein>
<dbReference type="RefSeq" id="YP_010084887.1">
    <property type="nucleotide sequence ID" value="NC_055165.1"/>
</dbReference>
<accession>A0A291B0Y5</accession>
<gene>
    <name evidence="2" type="primary">135L</name>
</gene>
<dbReference type="Proteomes" id="UP000297192">
    <property type="component" value="Segment"/>
</dbReference>
<dbReference type="KEGG" id="vg:65099907"/>
<feature type="compositionally biased region" description="Acidic residues" evidence="1">
    <location>
        <begin position="162"/>
        <end position="174"/>
    </location>
</feature>
<name>A0A291B0Y5_9VIRU</name>
<sequence length="183" mass="21272">MFNNCVLKAVFSDDTIEKLEMLDITLPTKLNFVGGEYYCISRNNIISSTAELQLTTSKIQYAKIVIFSCMFGIGKECVIEDDGTVIPFNSQPTQVFQIDDIFQEEYLLTMSRSHMDSIVSDYQLLLDYLCDNNMMDEFTKSELIFKLQTLANQCIDFENPQEPEEHEFQEDSGYEDNSHNEWW</sequence>
<dbReference type="EMBL" id="MF599468">
    <property type="protein sequence ID" value="ATE87144.1"/>
    <property type="molecule type" value="Genomic_DNA"/>
</dbReference>
<evidence type="ECO:0000256" key="1">
    <source>
        <dbReference type="SAM" id="MobiDB-lite"/>
    </source>
</evidence>
<proteinExistence type="predicted"/>